<dbReference type="GO" id="GO:0016779">
    <property type="term" value="F:nucleotidyltransferase activity"/>
    <property type="evidence" value="ECO:0007669"/>
    <property type="project" value="UniProtKB-KW"/>
</dbReference>
<dbReference type="AlphaFoldDB" id="A0A5P9XQX0"/>
<evidence type="ECO:0000256" key="1">
    <source>
        <dbReference type="ARBA" id="ARBA00009919"/>
    </source>
</evidence>
<dbReference type="InterPro" id="IPR000594">
    <property type="entry name" value="ThiF_NAD_FAD-bd"/>
</dbReference>
<dbReference type="GO" id="GO:0004792">
    <property type="term" value="F:thiosulfate-cyanide sulfurtransferase activity"/>
    <property type="evidence" value="ECO:0007669"/>
    <property type="project" value="TreeGrafter"/>
</dbReference>
<comment type="similarity">
    <text evidence="1">Belongs to the HesA/MoeB/ThiF family.</text>
</comment>
<protein>
    <submittedName>
        <fullName evidence="3">Molybdopterin-synthase adenylyltransferase</fullName>
    </submittedName>
</protein>
<evidence type="ECO:0000259" key="2">
    <source>
        <dbReference type="Pfam" id="PF00899"/>
    </source>
</evidence>
<dbReference type="PANTHER" id="PTHR10953">
    <property type="entry name" value="UBIQUITIN-ACTIVATING ENZYME E1"/>
    <property type="match status" value="1"/>
</dbReference>
<dbReference type="InterPro" id="IPR035985">
    <property type="entry name" value="Ubiquitin-activating_enz"/>
</dbReference>
<name>A0A5P9XQX0_ACITH</name>
<dbReference type="PANTHER" id="PTHR10953:SF240">
    <property type="entry name" value="SULFUR CARRIER PROTEIN THIS ADENYLYLTRANSFERASE"/>
    <property type="match status" value="1"/>
</dbReference>
<dbReference type="NCBIfam" id="NF004281">
    <property type="entry name" value="PRK05690.1"/>
    <property type="match status" value="1"/>
</dbReference>
<keyword evidence="3" id="KW-0548">Nucleotidyltransferase</keyword>
<dbReference type="Pfam" id="PF00899">
    <property type="entry name" value="ThiF"/>
    <property type="match status" value="1"/>
</dbReference>
<dbReference type="SUPFAM" id="SSF69572">
    <property type="entry name" value="Activating enzymes of the ubiquitin-like proteins"/>
    <property type="match status" value="1"/>
</dbReference>
<feature type="domain" description="THIF-type NAD/FAD binding fold" evidence="2">
    <location>
        <begin position="21"/>
        <end position="257"/>
    </location>
</feature>
<dbReference type="InterPro" id="IPR045886">
    <property type="entry name" value="ThiF/MoeB/HesA"/>
</dbReference>
<dbReference type="EMBL" id="CP045571">
    <property type="protein sequence ID" value="QFX96411.1"/>
    <property type="molecule type" value="Genomic_DNA"/>
</dbReference>
<dbReference type="Proteomes" id="UP000363590">
    <property type="component" value="Chromosome"/>
</dbReference>
<organism evidence="3 4">
    <name type="scientific">Acidithiobacillus thiooxidans ATCC 19377</name>
    <dbReference type="NCBI Taxonomy" id="637390"/>
    <lineage>
        <taxon>Bacteria</taxon>
        <taxon>Pseudomonadati</taxon>
        <taxon>Pseudomonadota</taxon>
        <taxon>Acidithiobacillia</taxon>
        <taxon>Acidithiobacillales</taxon>
        <taxon>Acidithiobacillaceae</taxon>
        <taxon>Acidithiobacillus</taxon>
    </lineage>
</organism>
<dbReference type="GO" id="GO:0008641">
    <property type="term" value="F:ubiquitin-like modifier activating enzyme activity"/>
    <property type="evidence" value="ECO:0007669"/>
    <property type="project" value="InterPro"/>
</dbReference>
<keyword evidence="3" id="KW-0808">Transferase</keyword>
<proteinExistence type="inferred from homology"/>
<gene>
    <name evidence="3" type="primary">moeB</name>
    <name evidence="3" type="ORF">GCD22_02177</name>
</gene>
<dbReference type="Gene3D" id="3.40.50.720">
    <property type="entry name" value="NAD(P)-binding Rossmann-like Domain"/>
    <property type="match status" value="1"/>
</dbReference>
<sequence>MTLTMTSTMTDSLDDAALMRYSRQILLPEIDLEGQKRLQLSRVLIIGMGGLGCPASQYLAAAGIGQLTLCDGDVVEISNLQRQILYTEADLGRPKASAARERLLAMNPHIRVSAWTENASSESLGSALETHDLVLDCCDNFHSRHAINRACREARVPLVSAAAIRWEGQLSVFDFRDPDTACYACLYPEQGEENGEDTCSRNGVLGPLLGILGSMQAVEAIRLLSGHNSPLSGQLLLVDARHWQWRQVQLRRDPACGVCGGVCA</sequence>
<dbReference type="KEGG" id="atx:GCD22_02177"/>
<accession>A0A5P9XQX0</accession>
<dbReference type="GO" id="GO:0008146">
    <property type="term" value="F:sulfotransferase activity"/>
    <property type="evidence" value="ECO:0007669"/>
    <property type="project" value="TreeGrafter"/>
</dbReference>
<dbReference type="GO" id="GO:0005829">
    <property type="term" value="C:cytosol"/>
    <property type="evidence" value="ECO:0007669"/>
    <property type="project" value="TreeGrafter"/>
</dbReference>
<evidence type="ECO:0000313" key="3">
    <source>
        <dbReference type="EMBL" id="QFX96411.1"/>
    </source>
</evidence>
<evidence type="ECO:0000313" key="4">
    <source>
        <dbReference type="Proteomes" id="UP000363590"/>
    </source>
</evidence>
<dbReference type="CDD" id="cd00757">
    <property type="entry name" value="ThiF_MoeB_HesA_family"/>
    <property type="match status" value="1"/>
</dbReference>
<reference evidence="3 4" key="1">
    <citation type="submission" date="2019-10" db="EMBL/GenBank/DDBJ databases">
        <authorList>
            <person name="Wang R."/>
        </authorList>
    </citation>
    <scope>NUCLEOTIDE SEQUENCE [LARGE SCALE GENOMIC DNA]</scope>
    <source>
        <strain evidence="3 4">ATCC 19377</strain>
    </source>
</reference>
<dbReference type="FunFam" id="3.40.50.720:FF:000080">
    <property type="entry name" value="Thiazole biosynthesis adenylyltransferase ThiF"/>
    <property type="match status" value="1"/>
</dbReference>